<gene>
    <name evidence="1" type="ORF">DHETER_LOCUS12381</name>
</gene>
<dbReference type="EMBL" id="CAJVPU010030207">
    <property type="protein sequence ID" value="CAG8713222.1"/>
    <property type="molecule type" value="Genomic_DNA"/>
</dbReference>
<keyword evidence="2" id="KW-1185">Reference proteome</keyword>
<evidence type="ECO:0000313" key="1">
    <source>
        <dbReference type="EMBL" id="CAG8713222.1"/>
    </source>
</evidence>
<comment type="caution">
    <text evidence="1">The sequence shown here is derived from an EMBL/GenBank/DDBJ whole genome shotgun (WGS) entry which is preliminary data.</text>
</comment>
<name>A0ACA9PKM0_9GLOM</name>
<sequence length="283" mass="31055">MKSICLVDKLIWNFPGNMNPHAFAFGDVDNDEDNEFVIGNLNGELSVFKGNPIEGRPLMTVSGLGTITCVAVGDIKNSGKNSIVCVNAEGDCNIFDMTKHNPTSTTEEENIPTSTRRISEAQAPLIKPNVNDHFKLTFTVPVNCNHILIADIDGDGMNEVILARTDRILHVYSYETSLPTEGSTVNKTPSKDQQNLLTRSGNLITEITANRTSKDKPNVNEMSPTLKEKKKWFFSGQITSLSTATDPQTSSPLLLVGQPGGHFMIIDKNENRTCPTQMSNDLQ</sequence>
<proteinExistence type="predicted"/>
<protein>
    <submittedName>
        <fullName evidence="1">16036_t:CDS:1</fullName>
    </submittedName>
</protein>
<evidence type="ECO:0000313" key="2">
    <source>
        <dbReference type="Proteomes" id="UP000789702"/>
    </source>
</evidence>
<feature type="non-terminal residue" evidence="1">
    <location>
        <position position="283"/>
    </location>
</feature>
<dbReference type="Proteomes" id="UP000789702">
    <property type="component" value="Unassembled WGS sequence"/>
</dbReference>
<accession>A0ACA9PKM0</accession>
<organism evidence="1 2">
    <name type="scientific">Dentiscutata heterogama</name>
    <dbReference type="NCBI Taxonomy" id="1316150"/>
    <lineage>
        <taxon>Eukaryota</taxon>
        <taxon>Fungi</taxon>
        <taxon>Fungi incertae sedis</taxon>
        <taxon>Mucoromycota</taxon>
        <taxon>Glomeromycotina</taxon>
        <taxon>Glomeromycetes</taxon>
        <taxon>Diversisporales</taxon>
        <taxon>Gigasporaceae</taxon>
        <taxon>Dentiscutata</taxon>
    </lineage>
</organism>
<reference evidence="1" key="1">
    <citation type="submission" date="2021-06" db="EMBL/GenBank/DDBJ databases">
        <authorList>
            <person name="Kallberg Y."/>
            <person name="Tangrot J."/>
            <person name="Rosling A."/>
        </authorList>
    </citation>
    <scope>NUCLEOTIDE SEQUENCE</scope>
    <source>
        <strain evidence="1">IL203A</strain>
    </source>
</reference>